<dbReference type="Gene3D" id="3.20.10.10">
    <property type="entry name" value="D-amino Acid Aminotransferase, subunit A, domain 2"/>
    <property type="match status" value="1"/>
</dbReference>
<dbReference type="SUPFAM" id="SSF89009">
    <property type="entry name" value="GAT-like domain"/>
    <property type="match status" value="1"/>
</dbReference>
<evidence type="ECO:0000256" key="8">
    <source>
        <dbReference type="ARBA" id="ARBA00022679"/>
    </source>
</evidence>
<evidence type="ECO:0000256" key="15">
    <source>
        <dbReference type="PROSITE-ProRule" id="PRU10133"/>
    </source>
</evidence>
<feature type="compositionally biased region" description="Polar residues" evidence="16">
    <location>
        <begin position="858"/>
        <end position="867"/>
    </location>
</feature>
<evidence type="ECO:0000256" key="5">
    <source>
        <dbReference type="ARBA" id="ARBA00012486"/>
    </source>
</evidence>
<evidence type="ECO:0000256" key="10">
    <source>
        <dbReference type="ARBA" id="ARBA00022786"/>
    </source>
</evidence>
<keyword evidence="21" id="KW-1185">Reference proteome</keyword>
<evidence type="ECO:0000256" key="7">
    <source>
        <dbReference type="ARBA" id="ARBA00022593"/>
    </source>
</evidence>
<dbReference type="GO" id="GO:0043328">
    <property type="term" value="P:protein transport to vacuole involved in ubiquitin-dependent protein catabolic process via the multivesicular body sorting pathway"/>
    <property type="evidence" value="ECO:0007669"/>
    <property type="project" value="InterPro"/>
</dbReference>
<dbReference type="OMA" id="RREPAYE"/>
<keyword evidence="8" id="KW-0808">Transferase</keyword>
<evidence type="ECO:0000259" key="19">
    <source>
        <dbReference type="PROSITE" id="PS50909"/>
    </source>
</evidence>
<dbReference type="CDD" id="cd14231">
    <property type="entry name" value="GAT_GGA-like_plant"/>
    <property type="match status" value="1"/>
</dbReference>
<keyword evidence="9" id="KW-0547">Nucleotide-binding</keyword>
<dbReference type="InterPro" id="IPR002014">
    <property type="entry name" value="VHS_dom"/>
</dbReference>
<evidence type="ECO:0000256" key="11">
    <source>
        <dbReference type="ARBA" id="ARBA00022840"/>
    </source>
</evidence>
<dbReference type="CDD" id="cd23812">
    <property type="entry name" value="UBCc_ScPEX4-like"/>
    <property type="match status" value="1"/>
</dbReference>
<dbReference type="FunFam" id="3.10.110.10:FF:000044">
    <property type="entry name" value="protein PEROXIN-4 isoform X1"/>
    <property type="match status" value="1"/>
</dbReference>
<evidence type="ECO:0000256" key="9">
    <source>
        <dbReference type="ARBA" id="ARBA00022741"/>
    </source>
</evidence>
<evidence type="ECO:0000256" key="3">
    <source>
        <dbReference type="ARBA" id="ARBA00007708"/>
    </source>
</evidence>
<keyword evidence="10" id="KW-0833">Ubl conjugation pathway</keyword>
<dbReference type="GO" id="GO:0005737">
    <property type="term" value="C:cytoplasm"/>
    <property type="evidence" value="ECO:0007669"/>
    <property type="project" value="UniProtKB-ARBA"/>
</dbReference>
<dbReference type="STRING" id="4081.A0A3Q7J1A7"/>
<dbReference type="InterPro" id="IPR016135">
    <property type="entry name" value="UBQ-conjugating_enzyme/RWD"/>
</dbReference>
<comment type="cofactor">
    <cofactor evidence="1">
        <name>pyridoxal 5'-phosphate</name>
        <dbReference type="ChEBI" id="CHEBI:597326"/>
    </cofactor>
</comment>
<dbReference type="Gene3D" id="1.25.40.90">
    <property type="match status" value="1"/>
</dbReference>
<dbReference type="InterPro" id="IPR044836">
    <property type="entry name" value="TOL_plant"/>
</dbReference>
<keyword evidence="6" id="KW-0813">Transport</keyword>
<dbReference type="PaxDb" id="4081-Solyc11g071270.1.1"/>
<feature type="active site" description="Glycyl thioester intermediate" evidence="15">
    <location>
        <position position="1272"/>
    </location>
</feature>
<dbReference type="SUPFAM" id="SSF56752">
    <property type="entry name" value="D-aminoacid aminotransferase-like PLP-dependent enzymes"/>
    <property type="match status" value="1"/>
</dbReference>
<dbReference type="InterPro" id="IPR023313">
    <property type="entry name" value="UBQ-conjugating_AS"/>
</dbReference>
<proteinExistence type="inferred from homology"/>
<comment type="similarity">
    <text evidence="3">Belongs to the TOM1 family.</text>
</comment>
<evidence type="ECO:0000256" key="1">
    <source>
        <dbReference type="ARBA" id="ARBA00001933"/>
    </source>
</evidence>
<dbReference type="InterPro" id="IPR043132">
    <property type="entry name" value="BCAT-like_C"/>
</dbReference>
<keyword evidence="12" id="KW-0663">Pyridoxal phosphate</keyword>
<sequence length="1339" mass="146955">MPIFFTQKFVKLAKDTMASLPTLTKPISETSFFLPKLINLEFSRSKIRPLTRSNVFKNSNFSSDGQCCPTFDVPLLSCSESLKEASQKQMVFVFPVKVIERMRTSREGYKTKQLYLAMYSSVFGGITTDTAAMVIPMDDHMVHRGHGVFDTAAIMDGYLYELDQHLDRFLGSATMAKIQIPFDRESIRQILIRTVSVSKCRKGSLRYWFSAGPGDFQLSSSGCHQATLYAIVIKDQSPPDHNGIKVVTSSIPIKPLQFAVMKSVNYLPNALSKMEAEENDAYAAIWLDGDGFVAEGPNMNVAFVTKEKDLLMPCFDKILSGCTAKRVLVLAENLVKEGKLRGIRVENVSVEDAKRADEMMLIGSGILVRSVVQWDEEIIGNGREGPVTQALLNLILEDMKSGPPTNMRKNAIYGERKRESYDLRRLFDSFFGISPVIYLTPEISGSPAINFLFDRMVNFLVERATSDMLMGPDWAMNVEICDICSRDPAQAKDVVKGIKKRLGSRRSKVQLLALTVVGVRLDDHGRATISDHNVHLGVSAMKNLLEAIVKNCGDIVHMHVAEKGLLHQMVKMVKKKPDFHVKEKILVLIDTWQEAFGGPRARYPQYYGAYQELLRLGAVFPQRTVLALPPPQTHPLSSDPRNLQKSESGQDAAESSADAEYPTLSLTEIQNARGIMDVLAEMLNALGPENKEGLRQDVIVDLVEQCRTYKQRLVHLVNSTTDESLLCQGLALNDDLQRLLAKHEVIASGTSAKGKTSKSEPARSLVDVDSPLIDTGTSNESGQGSASSALGLPAPPSANGQSTTPTEVVPMIDLLSGIDFGSPTAENALALVPVGEPQTASPSQQNALAILDMFAQPSTTPSTNSVGQAHPSSPQFQQQQNFHSVQPSSYPNGGVPGVSYPQGSTPAWNEQMSQQQQPASPVYGTQSTNPFALPPWEIEAEDNQIMSSPHAQPVLNNPAMPGSSQALALHNNQVMPGGSHAMSMQNNQLVAANGQQLTGGTYLHGMYASPNTAGQPGMMNNQMEGLHPQQQFQGGQTGMMNNQAMQSNQMEGLHPQQQFQGGQPAGMYPQQMPPGQMAYMYSQQMYGNQMASYGYGNAQQQNTQFLNQGMSGLSMSDNGVHNSSYQVPTPSYVPPGKPSKPQDKLFGDLVELSKFKSTNGPPGSAGNTFLSFEVLIVEKSIRMQASRARLFKEYKEVQREKTADPDIQLVCDDSNIFKWTALVKGPSETPYDGGVFQLAFSVPEQYPLQPPQVRFLTKIFHPNVHFKTGEICLDILKNAWSPAWTLQSVCRAIIALMAHPEADSPLNCDSGNLLRSGDIRGYQSMARMYTRLAAMPKKG</sequence>
<feature type="compositionally biased region" description="Polar residues" evidence="16">
    <location>
        <begin position="634"/>
        <end position="649"/>
    </location>
</feature>
<dbReference type="InterPro" id="IPR008942">
    <property type="entry name" value="ENTH_VHS"/>
</dbReference>
<dbReference type="PROSITE" id="PS00183">
    <property type="entry name" value="UBC_1"/>
    <property type="match status" value="1"/>
</dbReference>
<feature type="domain" description="UBC core" evidence="17">
    <location>
        <begin position="1185"/>
        <end position="1335"/>
    </location>
</feature>
<accession>A0A3Q7J1A7</accession>
<dbReference type="Pfam" id="PF00790">
    <property type="entry name" value="VHS"/>
    <property type="match status" value="2"/>
</dbReference>
<dbReference type="PROSITE" id="PS50179">
    <property type="entry name" value="VHS"/>
    <property type="match status" value="1"/>
</dbReference>
<feature type="domain" description="VHS" evidence="18">
    <location>
        <begin position="464"/>
        <end position="621"/>
    </location>
</feature>
<dbReference type="InterPro" id="IPR000608">
    <property type="entry name" value="UBC"/>
</dbReference>
<dbReference type="Gramene" id="Solyc11g071270.2.1">
    <property type="protein sequence ID" value="Solyc11g071270.2.1"/>
    <property type="gene ID" value="Solyc11g071270.2"/>
</dbReference>
<dbReference type="SUPFAM" id="SSF48464">
    <property type="entry name" value="ENTH/VHS domain"/>
    <property type="match status" value="1"/>
</dbReference>
<dbReference type="GO" id="GO:0061631">
    <property type="term" value="F:ubiquitin conjugating enzyme activity"/>
    <property type="evidence" value="ECO:0007669"/>
    <property type="project" value="UniProtKB-EC"/>
</dbReference>
<keyword evidence="7" id="KW-0962">Peroxisome biogenesis</keyword>
<reference evidence="20" key="1">
    <citation type="journal article" date="2012" name="Nature">
        <title>The tomato genome sequence provides insights into fleshy fruit evolution.</title>
        <authorList>
            <consortium name="Tomato Genome Consortium"/>
        </authorList>
    </citation>
    <scope>NUCLEOTIDE SEQUENCE [LARGE SCALE GENOMIC DNA]</scope>
    <source>
        <strain evidence="20">cv. Heinz 1706</strain>
    </source>
</reference>
<feature type="region of interest" description="Disordered" evidence="16">
    <location>
        <begin position="858"/>
        <end position="933"/>
    </location>
</feature>
<organism evidence="20">
    <name type="scientific">Solanum lycopersicum</name>
    <name type="common">Tomato</name>
    <name type="synonym">Lycopersicon esculentum</name>
    <dbReference type="NCBI Taxonomy" id="4081"/>
    <lineage>
        <taxon>Eukaryota</taxon>
        <taxon>Viridiplantae</taxon>
        <taxon>Streptophyta</taxon>
        <taxon>Embryophyta</taxon>
        <taxon>Tracheophyta</taxon>
        <taxon>Spermatophyta</taxon>
        <taxon>Magnoliopsida</taxon>
        <taxon>eudicotyledons</taxon>
        <taxon>Gunneridae</taxon>
        <taxon>Pentapetalae</taxon>
        <taxon>asterids</taxon>
        <taxon>lamiids</taxon>
        <taxon>Solanales</taxon>
        <taxon>Solanaceae</taxon>
        <taxon>Solanoideae</taxon>
        <taxon>Solaneae</taxon>
        <taxon>Solanum</taxon>
        <taxon>Solanum subgen. Lycopersicon</taxon>
    </lineage>
</organism>
<feature type="compositionally biased region" description="Polar residues" evidence="16">
    <location>
        <begin position="901"/>
        <end position="930"/>
    </location>
</feature>
<evidence type="ECO:0000259" key="18">
    <source>
        <dbReference type="PROSITE" id="PS50179"/>
    </source>
</evidence>
<evidence type="ECO:0000256" key="4">
    <source>
        <dbReference type="ARBA" id="ARBA00009320"/>
    </source>
</evidence>
<feature type="region of interest" description="Disordered" evidence="16">
    <location>
        <begin position="629"/>
        <end position="660"/>
    </location>
</feature>
<evidence type="ECO:0000313" key="21">
    <source>
        <dbReference type="Proteomes" id="UP000004994"/>
    </source>
</evidence>
<dbReference type="CDD" id="cd03561">
    <property type="entry name" value="VHS"/>
    <property type="match status" value="1"/>
</dbReference>
<dbReference type="SUPFAM" id="SSF54495">
    <property type="entry name" value="UBC-like"/>
    <property type="match status" value="1"/>
</dbReference>
<comment type="similarity">
    <text evidence="4">Belongs to the class-IV pyridoxal-phosphate-dependent aminotransferase family.</text>
</comment>
<evidence type="ECO:0000256" key="2">
    <source>
        <dbReference type="ARBA" id="ARBA00004170"/>
    </source>
</evidence>
<dbReference type="InterPro" id="IPR038425">
    <property type="entry name" value="GAT_sf"/>
</dbReference>
<dbReference type="FunFam" id="3.30.470.10:FF:000008">
    <property type="entry name" value="D-amino-acid transaminase, chloroplastic"/>
    <property type="match status" value="1"/>
</dbReference>
<dbReference type="InterPro" id="IPR036038">
    <property type="entry name" value="Aminotransferase-like"/>
</dbReference>
<dbReference type="GO" id="GO:0043130">
    <property type="term" value="F:ubiquitin binding"/>
    <property type="evidence" value="ECO:0007669"/>
    <property type="project" value="InterPro"/>
</dbReference>
<keyword evidence="13" id="KW-0653">Protein transport</keyword>
<keyword evidence="11" id="KW-0067">ATP-binding</keyword>
<dbReference type="InterPro" id="IPR001544">
    <property type="entry name" value="Aminotrans_IV"/>
</dbReference>
<dbReference type="GO" id="GO:0035091">
    <property type="term" value="F:phosphatidylinositol binding"/>
    <property type="evidence" value="ECO:0007669"/>
    <property type="project" value="InterPro"/>
</dbReference>
<dbReference type="EnsemblPlants" id="Solyc11g071270.2.1">
    <property type="protein sequence ID" value="Solyc11g071270.2.1"/>
    <property type="gene ID" value="Solyc11g071270.2"/>
</dbReference>
<dbReference type="InParanoid" id="A0A3Q7J1A7"/>
<evidence type="ECO:0000256" key="12">
    <source>
        <dbReference type="ARBA" id="ARBA00022898"/>
    </source>
</evidence>
<reference evidence="20" key="2">
    <citation type="submission" date="2019-01" db="UniProtKB">
        <authorList>
            <consortium name="EnsemblPlants"/>
        </authorList>
    </citation>
    <scope>IDENTIFICATION</scope>
    <source>
        <strain evidence="20">cv. Heinz 1706</strain>
    </source>
</reference>
<evidence type="ECO:0000259" key="17">
    <source>
        <dbReference type="PROSITE" id="PS50127"/>
    </source>
</evidence>
<dbReference type="Pfam" id="PF03127">
    <property type="entry name" value="GAT"/>
    <property type="match status" value="1"/>
</dbReference>
<dbReference type="SMART" id="SM00212">
    <property type="entry name" value="UBCc"/>
    <property type="match status" value="1"/>
</dbReference>
<dbReference type="InterPro" id="IPR043131">
    <property type="entry name" value="BCAT-like_N"/>
</dbReference>
<dbReference type="PROSITE" id="PS50127">
    <property type="entry name" value="UBC_2"/>
    <property type="match status" value="1"/>
</dbReference>
<evidence type="ECO:0000256" key="16">
    <source>
        <dbReference type="SAM" id="MobiDB-lite"/>
    </source>
</evidence>
<evidence type="ECO:0000256" key="6">
    <source>
        <dbReference type="ARBA" id="ARBA00022448"/>
    </source>
</evidence>
<protein>
    <recommendedName>
        <fullName evidence="5">E2 ubiquitin-conjugating enzyme</fullName>
        <ecNumber evidence="5">2.3.2.23</ecNumber>
    </recommendedName>
</protein>
<dbReference type="SMART" id="SM00288">
    <property type="entry name" value="VHS"/>
    <property type="match status" value="1"/>
</dbReference>
<dbReference type="GO" id="GO:0005524">
    <property type="term" value="F:ATP binding"/>
    <property type="evidence" value="ECO:0007669"/>
    <property type="project" value="UniProtKB-KW"/>
</dbReference>
<evidence type="ECO:0000256" key="13">
    <source>
        <dbReference type="ARBA" id="ARBA00022927"/>
    </source>
</evidence>
<keyword evidence="14" id="KW-0472">Membrane</keyword>
<dbReference type="GO" id="GO:0046394">
    <property type="term" value="P:carboxylic acid biosynthetic process"/>
    <property type="evidence" value="ECO:0007669"/>
    <property type="project" value="UniProtKB-ARBA"/>
</dbReference>
<dbReference type="GO" id="GO:0008652">
    <property type="term" value="P:amino acid biosynthetic process"/>
    <property type="evidence" value="ECO:0007669"/>
    <property type="project" value="UniProtKB-ARBA"/>
</dbReference>
<dbReference type="CDD" id="cd00449">
    <property type="entry name" value="PLPDE_IV"/>
    <property type="match status" value="1"/>
</dbReference>
<feature type="domain" description="GAT" evidence="19">
    <location>
        <begin position="660"/>
        <end position="748"/>
    </location>
</feature>
<dbReference type="FunCoup" id="A0A3Q7J1A7">
    <property type="interactions" value="2779"/>
</dbReference>
<dbReference type="PROSITE" id="PS50909">
    <property type="entry name" value="GAT"/>
    <property type="match status" value="1"/>
</dbReference>
<evidence type="ECO:0000313" key="20">
    <source>
        <dbReference type="EnsemblPlants" id="Solyc11g071270.2.1"/>
    </source>
</evidence>
<dbReference type="FunFam" id="3.20.10.10:FF:000002">
    <property type="entry name" value="D-alanine aminotransferase"/>
    <property type="match status" value="1"/>
</dbReference>
<name>A0A3Q7J1A7_SOLLC</name>
<dbReference type="Pfam" id="PF01063">
    <property type="entry name" value="Aminotran_4"/>
    <property type="match status" value="1"/>
</dbReference>
<dbReference type="PANTHER" id="PTHR45898">
    <property type="entry name" value="TOM1-LIKE PROTEIN"/>
    <property type="match status" value="1"/>
</dbReference>
<dbReference type="EC" id="2.3.2.23" evidence="5"/>
<dbReference type="GO" id="GO:0016020">
    <property type="term" value="C:membrane"/>
    <property type="evidence" value="ECO:0007669"/>
    <property type="project" value="UniProtKB-SubCell"/>
</dbReference>
<comment type="subcellular location">
    <subcellularLocation>
        <location evidence="2">Membrane</location>
        <topology evidence="2">Peripheral membrane protein</topology>
    </subcellularLocation>
</comment>
<dbReference type="Gene3D" id="3.10.110.10">
    <property type="entry name" value="Ubiquitin Conjugating Enzyme"/>
    <property type="match status" value="1"/>
</dbReference>
<dbReference type="Gene3D" id="1.20.58.160">
    <property type="match status" value="1"/>
</dbReference>
<dbReference type="Proteomes" id="UP000004994">
    <property type="component" value="Chromosome 11"/>
</dbReference>
<dbReference type="InterPro" id="IPR004152">
    <property type="entry name" value="GAT_dom"/>
</dbReference>
<evidence type="ECO:0000256" key="14">
    <source>
        <dbReference type="ARBA" id="ARBA00023136"/>
    </source>
</evidence>
<dbReference type="GO" id="GO:0007031">
    <property type="term" value="P:peroxisome organization"/>
    <property type="evidence" value="ECO:0007669"/>
    <property type="project" value="UniProtKB-KW"/>
</dbReference>
<feature type="compositionally biased region" description="Low complexity" evidence="16">
    <location>
        <begin position="868"/>
        <end position="888"/>
    </location>
</feature>
<dbReference type="PANTHER" id="PTHR45898:SF10">
    <property type="entry name" value="TARGET OF MYB PROTEIN 1-LIKE ISOFORM X1"/>
    <property type="match status" value="1"/>
</dbReference>
<dbReference type="Gene3D" id="3.30.470.10">
    <property type="match status" value="1"/>
</dbReference>
<dbReference type="Pfam" id="PF00179">
    <property type="entry name" value="UQ_con"/>
    <property type="match status" value="1"/>
</dbReference>
<feature type="region of interest" description="Disordered" evidence="16">
    <location>
        <begin position="750"/>
        <end position="805"/>
    </location>
</feature>